<protein>
    <recommendedName>
        <fullName evidence="1">Heterokaryon incompatibility domain-containing protein</fullName>
    </recommendedName>
</protein>
<gene>
    <name evidence="2" type="ORF">B0A48_14608</name>
</gene>
<dbReference type="PANTHER" id="PTHR24148">
    <property type="entry name" value="ANKYRIN REPEAT DOMAIN-CONTAINING PROTEIN 39 HOMOLOG-RELATED"/>
    <property type="match status" value="1"/>
</dbReference>
<accession>A0A1V8SL35</accession>
<proteinExistence type="predicted"/>
<dbReference type="OrthoDB" id="3553147at2759"/>
<evidence type="ECO:0000313" key="2">
    <source>
        <dbReference type="EMBL" id="OQN99838.1"/>
    </source>
</evidence>
<sequence length="581" mass="63693">MAANLVYRPLAAKDFRLLHVMPGKGSQPLCAHLRHVTLSDRQRLAYETISYAWGDPTPAAEVLVNDLPVLVPAKTEAVLKRVRLLDIERVVWIDAVCINQDDILERSAQVVLMGSIYAGSVRNLVFLGMTNDDMAFRVLRTIETINQDARLSTDDFKSLGVTLGGDGPTRQYSATRFTFEVDGDALIALLELPLLRRLWIVQEVVLAPQNLAFLGSIELELLDILRAVRWFFYKESTMTMPPAAVAGGNCCARLVEFVDREHGAYAGQSIGLTDLLQCGQSFEKTESRDGVFAFLGLLPQDQVSHLQPDYTKPLAEVLAIATRAAIEGSRRLSLFSTISHRGDELESSGIPSWAVRVDRESDDWIDGESLPTYFPPSGHLGEVQSVEWEDTDIMILPLQGIIVGVVVEATPPCCKDISLLSKFFTLSVDLYKAAAADESFRVSLRALAETLMAGLSANGSRADSCDIDTMEKLLTCITEPGQPTEQARAMSDAAARCWISKVVNHCVFFTEQGSPGLGPQVMRKGDTVAVLRGAPLPVILRGDSQGCHQLVGPAYLHGIMEGEAEVMLDSMRGRETIFKLI</sequence>
<dbReference type="Pfam" id="PF06985">
    <property type="entry name" value="HET"/>
    <property type="match status" value="1"/>
</dbReference>
<dbReference type="AlphaFoldDB" id="A0A1V8SL35"/>
<dbReference type="Proteomes" id="UP000192596">
    <property type="component" value="Unassembled WGS sequence"/>
</dbReference>
<feature type="domain" description="Heterokaryon incompatibility" evidence="1">
    <location>
        <begin position="46"/>
        <end position="203"/>
    </location>
</feature>
<dbReference type="InterPro" id="IPR052895">
    <property type="entry name" value="HetReg/Transcr_Mod"/>
</dbReference>
<comment type="caution">
    <text evidence="2">The sequence shown here is derived from an EMBL/GenBank/DDBJ whole genome shotgun (WGS) entry which is preliminary data.</text>
</comment>
<dbReference type="InterPro" id="IPR010730">
    <property type="entry name" value="HET"/>
</dbReference>
<dbReference type="STRING" id="1507870.A0A1V8SL35"/>
<organism evidence="2 3">
    <name type="scientific">Cryoendolithus antarcticus</name>
    <dbReference type="NCBI Taxonomy" id="1507870"/>
    <lineage>
        <taxon>Eukaryota</taxon>
        <taxon>Fungi</taxon>
        <taxon>Dikarya</taxon>
        <taxon>Ascomycota</taxon>
        <taxon>Pezizomycotina</taxon>
        <taxon>Dothideomycetes</taxon>
        <taxon>Dothideomycetidae</taxon>
        <taxon>Cladosporiales</taxon>
        <taxon>Cladosporiaceae</taxon>
        <taxon>Cryoendolithus</taxon>
    </lineage>
</organism>
<dbReference type="EMBL" id="NAJO01000038">
    <property type="protein sequence ID" value="OQN99838.1"/>
    <property type="molecule type" value="Genomic_DNA"/>
</dbReference>
<name>A0A1V8SL35_9PEZI</name>
<reference evidence="3" key="1">
    <citation type="submission" date="2017-03" db="EMBL/GenBank/DDBJ databases">
        <title>Genomes of endolithic fungi from Antarctica.</title>
        <authorList>
            <person name="Coleine C."/>
            <person name="Masonjones S."/>
            <person name="Stajich J.E."/>
        </authorList>
    </citation>
    <scope>NUCLEOTIDE SEQUENCE [LARGE SCALE GENOMIC DNA]</scope>
    <source>
        <strain evidence="3">CCFEE 5527</strain>
    </source>
</reference>
<dbReference type="InParanoid" id="A0A1V8SL35"/>
<dbReference type="PANTHER" id="PTHR24148:SF73">
    <property type="entry name" value="HET DOMAIN PROTEIN (AFU_ORTHOLOGUE AFUA_8G01020)"/>
    <property type="match status" value="1"/>
</dbReference>
<evidence type="ECO:0000259" key="1">
    <source>
        <dbReference type="Pfam" id="PF06985"/>
    </source>
</evidence>
<evidence type="ECO:0000313" key="3">
    <source>
        <dbReference type="Proteomes" id="UP000192596"/>
    </source>
</evidence>
<keyword evidence="3" id="KW-1185">Reference proteome</keyword>
<dbReference type="Pfam" id="PF26639">
    <property type="entry name" value="Het-6_barrel"/>
    <property type="match status" value="1"/>
</dbReference>